<accession>A0AAD5WWK5</accession>
<dbReference type="InterPro" id="IPR043502">
    <property type="entry name" value="DNA/RNA_pol_sf"/>
</dbReference>
<evidence type="ECO:0000256" key="1">
    <source>
        <dbReference type="ARBA" id="ARBA00023125"/>
    </source>
</evidence>
<dbReference type="SUPFAM" id="SSF56672">
    <property type="entry name" value="DNA/RNA polymerases"/>
    <property type="match status" value="1"/>
</dbReference>
<feature type="non-terminal residue" evidence="2">
    <location>
        <position position="494"/>
    </location>
</feature>
<dbReference type="Gene3D" id="1.10.150.130">
    <property type="match status" value="1"/>
</dbReference>
<keyword evidence="1" id="KW-0238">DNA-binding</keyword>
<dbReference type="PANTHER" id="PTHR33050">
    <property type="entry name" value="REVERSE TRANSCRIPTASE DOMAIN-CONTAINING PROTEIN"/>
    <property type="match status" value="1"/>
</dbReference>
<dbReference type="Proteomes" id="UP001212841">
    <property type="component" value="Unassembled WGS sequence"/>
</dbReference>
<dbReference type="PANTHER" id="PTHR33050:SF7">
    <property type="entry name" value="RIBONUCLEASE H"/>
    <property type="match status" value="1"/>
</dbReference>
<evidence type="ECO:0000313" key="3">
    <source>
        <dbReference type="Proteomes" id="UP001212841"/>
    </source>
</evidence>
<dbReference type="AlphaFoldDB" id="A0AAD5WWK5"/>
<reference evidence="2" key="1">
    <citation type="submission" date="2020-05" db="EMBL/GenBank/DDBJ databases">
        <title>Phylogenomic resolution of chytrid fungi.</title>
        <authorList>
            <person name="Stajich J.E."/>
            <person name="Amses K."/>
            <person name="Simmons R."/>
            <person name="Seto K."/>
            <person name="Myers J."/>
            <person name="Bonds A."/>
            <person name="Quandt C.A."/>
            <person name="Barry K."/>
            <person name="Liu P."/>
            <person name="Grigoriev I."/>
            <person name="Longcore J.E."/>
            <person name="James T.Y."/>
        </authorList>
    </citation>
    <scope>NUCLEOTIDE SEQUENCE</scope>
    <source>
        <strain evidence="2">JEL0318</strain>
    </source>
</reference>
<dbReference type="InterPro" id="IPR052055">
    <property type="entry name" value="Hepadnavirus_pol/RT"/>
</dbReference>
<organism evidence="2 3">
    <name type="scientific">Rhizophlyctis rosea</name>
    <dbReference type="NCBI Taxonomy" id="64517"/>
    <lineage>
        <taxon>Eukaryota</taxon>
        <taxon>Fungi</taxon>
        <taxon>Fungi incertae sedis</taxon>
        <taxon>Chytridiomycota</taxon>
        <taxon>Chytridiomycota incertae sedis</taxon>
        <taxon>Chytridiomycetes</taxon>
        <taxon>Rhizophlyctidales</taxon>
        <taxon>Rhizophlyctidaceae</taxon>
        <taxon>Rhizophlyctis</taxon>
    </lineage>
</organism>
<name>A0AAD5WWK5_9FUNG</name>
<evidence type="ECO:0000313" key="2">
    <source>
        <dbReference type="EMBL" id="KAJ3033748.1"/>
    </source>
</evidence>
<sequence>MIDRVLSQVLRVFDFVNIPIKIEAKGTTAKILGFVIDCNAKTMSIPHNRLQQLLLDLASLCAQTTPSAKDYLRVVGLLTWASQILYNARCYLTNMWKYASICNTRKLSKAHLSDDIRADLRWFSSTLTQWPSFHYLRKFAWETNVDIGIASDSGRDGFGIVTKDLDTFGFWCKGCYETGPTSAFELAAVAIGLHTFGQLLTGYHLVWVTDNQGNVSAFTNGTSRDPTASFIIRDMGTSATRLQFDLTLLHIPRAHIPGCDMLTRQQHTLFSQTYPDKRHTPYATPPFASAYASVCAAYERQALRFGWWADDDHAVFPITQNNFDKYLAYQLQRVNDGTIKISTLRSYLSALRDVHIAQQIPFDFYKSNHSRRLISIAKNNAPPTPSRQKPEVSLQTLTQFIAALQLTIHDESIAAPIATTSFWGLARRGEILAESLSGVLRIRHVTRIDIPPTNNSDHAYSISIPLPKIRKTDVQHLVLKPINDCTCSVTAIDR</sequence>
<keyword evidence="3" id="KW-1185">Reference proteome</keyword>
<dbReference type="GO" id="GO:0003677">
    <property type="term" value="F:DNA binding"/>
    <property type="evidence" value="ECO:0007669"/>
    <property type="project" value="UniProtKB-KW"/>
</dbReference>
<dbReference type="EMBL" id="JADGJD010002246">
    <property type="protein sequence ID" value="KAJ3033748.1"/>
    <property type="molecule type" value="Genomic_DNA"/>
</dbReference>
<protein>
    <submittedName>
        <fullName evidence="2">Uncharacterized protein</fullName>
    </submittedName>
</protein>
<gene>
    <name evidence="2" type="ORF">HK097_004736</name>
</gene>
<proteinExistence type="predicted"/>
<dbReference type="InterPro" id="IPR010998">
    <property type="entry name" value="Integrase_recombinase_N"/>
</dbReference>
<comment type="caution">
    <text evidence="2">The sequence shown here is derived from an EMBL/GenBank/DDBJ whole genome shotgun (WGS) entry which is preliminary data.</text>
</comment>